<reference evidence="1 2" key="1">
    <citation type="submission" date="2017-04" db="EMBL/GenBank/DDBJ databases">
        <title>Genome Sequence of Marinobacter salarius strain SMR5 Isolated from a culture of the Diatom Skeletonema marinoi.</title>
        <authorList>
            <person name="Topel M."/>
            <person name="Pinder M.I.M."/>
            <person name="Johansson O.N."/>
            <person name="Kourtchenko O."/>
            <person name="Godhe A."/>
            <person name="Clarke A.K."/>
        </authorList>
    </citation>
    <scope>NUCLEOTIDE SEQUENCE [LARGE SCALE GENOMIC DNA]</scope>
    <source>
        <strain evidence="1 2">SMR5</strain>
    </source>
</reference>
<dbReference type="Proteomes" id="UP000193100">
    <property type="component" value="Chromosome"/>
</dbReference>
<name>A0A1W6K6G0_9GAMM</name>
<protein>
    <submittedName>
        <fullName evidence="1">Bacterial extracellular solute-binding protein, family 3</fullName>
    </submittedName>
</protein>
<dbReference type="AlphaFoldDB" id="A0A1W6K6G0"/>
<dbReference type="SUPFAM" id="SSF53850">
    <property type="entry name" value="Periplasmic binding protein-like II"/>
    <property type="match status" value="1"/>
</dbReference>
<accession>A0A1W6K6G0</accession>
<organism evidence="1 2">
    <name type="scientific">Marinobacter salarius</name>
    <dbReference type="NCBI Taxonomy" id="1420917"/>
    <lineage>
        <taxon>Bacteria</taxon>
        <taxon>Pseudomonadati</taxon>
        <taxon>Pseudomonadota</taxon>
        <taxon>Gammaproteobacteria</taxon>
        <taxon>Pseudomonadales</taxon>
        <taxon>Marinobacteraceae</taxon>
        <taxon>Marinobacter</taxon>
    </lineage>
</organism>
<dbReference type="Gene3D" id="3.40.190.10">
    <property type="entry name" value="Periplasmic binding protein-like II"/>
    <property type="match status" value="2"/>
</dbReference>
<dbReference type="EMBL" id="CP020931">
    <property type="protein sequence ID" value="ARM83026.1"/>
    <property type="molecule type" value="Genomic_DNA"/>
</dbReference>
<dbReference type="RefSeq" id="WP_169052550.1">
    <property type="nucleotide sequence ID" value="NZ_CP020931.1"/>
</dbReference>
<proteinExistence type="predicted"/>
<dbReference type="GeneID" id="77254918"/>
<evidence type="ECO:0000313" key="1">
    <source>
        <dbReference type="EMBL" id="ARM83026.1"/>
    </source>
</evidence>
<gene>
    <name evidence="1" type="ORF">MARSALSMR5_00932</name>
</gene>
<evidence type="ECO:0000313" key="2">
    <source>
        <dbReference type="Proteomes" id="UP000193100"/>
    </source>
</evidence>
<sequence>MDLKGRSNPRHSGWPIIAVLLMLTTSNAWPNNNTQATRVITTPSTTSEVSVVLGKQIIRKLYDSCGLDIRYLDVPAARAVLMAEKGQSDGELARIPMAVNDNAPLLPLATPIQEARLVSVALNGKAGDSKASLKGKRIGFLNGYRMIARVLPEDATQVATSDTFQLIDLLERGRIDVALTLEWDALAAKRKNPNLSIGEPLLQAPLYHWVHESRKDDIPCLSRALESMKASGEIDQIISDGIGQETAQ</sequence>